<dbReference type="Proteomes" id="UP000887540">
    <property type="component" value="Unplaced"/>
</dbReference>
<dbReference type="Pfam" id="PF07690">
    <property type="entry name" value="MFS_1"/>
    <property type="match status" value="1"/>
</dbReference>
<reference evidence="8" key="1">
    <citation type="submission" date="2022-11" db="UniProtKB">
        <authorList>
            <consortium name="WormBaseParasite"/>
        </authorList>
    </citation>
    <scope>IDENTIFICATION</scope>
</reference>
<evidence type="ECO:0000259" key="6">
    <source>
        <dbReference type="PROSITE" id="PS50850"/>
    </source>
</evidence>
<evidence type="ECO:0000313" key="7">
    <source>
        <dbReference type="Proteomes" id="UP000887540"/>
    </source>
</evidence>
<feature type="transmembrane region" description="Helical" evidence="5">
    <location>
        <begin position="176"/>
        <end position="197"/>
    </location>
</feature>
<keyword evidence="7" id="KW-1185">Reference proteome</keyword>
<evidence type="ECO:0000256" key="1">
    <source>
        <dbReference type="ARBA" id="ARBA00004141"/>
    </source>
</evidence>
<organism evidence="7 8">
    <name type="scientific">Acrobeloides nanus</name>
    <dbReference type="NCBI Taxonomy" id="290746"/>
    <lineage>
        <taxon>Eukaryota</taxon>
        <taxon>Metazoa</taxon>
        <taxon>Ecdysozoa</taxon>
        <taxon>Nematoda</taxon>
        <taxon>Chromadorea</taxon>
        <taxon>Rhabditida</taxon>
        <taxon>Tylenchina</taxon>
        <taxon>Cephalobomorpha</taxon>
        <taxon>Cephaloboidea</taxon>
        <taxon>Cephalobidae</taxon>
        <taxon>Acrobeloides</taxon>
    </lineage>
</organism>
<dbReference type="InterPro" id="IPR011701">
    <property type="entry name" value="MFS"/>
</dbReference>
<accession>A0A914DJH1</accession>
<dbReference type="WBParaSite" id="ACRNAN_scaffold27.g27300.t1">
    <property type="protein sequence ID" value="ACRNAN_scaffold27.g27300.t1"/>
    <property type="gene ID" value="ACRNAN_scaffold27.g27300"/>
</dbReference>
<keyword evidence="2 5" id="KW-0812">Transmembrane</keyword>
<dbReference type="GO" id="GO:0022857">
    <property type="term" value="F:transmembrane transporter activity"/>
    <property type="evidence" value="ECO:0007669"/>
    <property type="project" value="InterPro"/>
</dbReference>
<dbReference type="InterPro" id="IPR051068">
    <property type="entry name" value="MFS_Domain-Containing_Protein"/>
</dbReference>
<name>A0A914DJH1_9BILA</name>
<evidence type="ECO:0000256" key="3">
    <source>
        <dbReference type="ARBA" id="ARBA00022989"/>
    </source>
</evidence>
<keyword evidence="3 5" id="KW-1133">Transmembrane helix</keyword>
<dbReference type="Gene3D" id="1.20.1250.20">
    <property type="entry name" value="MFS general substrate transporter like domains"/>
    <property type="match status" value="1"/>
</dbReference>
<feature type="transmembrane region" description="Helical" evidence="5">
    <location>
        <begin position="403"/>
        <end position="421"/>
    </location>
</feature>
<evidence type="ECO:0000256" key="4">
    <source>
        <dbReference type="ARBA" id="ARBA00023136"/>
    </source>
</evidence>
<dbReference type="InterPro" id="IPR020846">
    <property type="entry name" value="MFS_dom"/>
</dbReference>
<sequence>MITMAWSVIRVEVPTSKRRTGIMRYSTCHATRTNTLVLPVPTISASPPAYSQLDDGQKRKSILKIGLGREFGSRFGSRPGSVTIKDDPIPTSGVTIVTEEETNWRSIYLLTAVSTLAGIQFSVFFTSLYPFLNTVDPTASSIYFGIITAAYSFGQAIFSPLFGYWSNKSKAIRPPLTAGLIVMIVSNAIYACVELFPQTSRRWVMLVARFFVGSGSGIVGIMRAYAATASTLKDRAKAITYLSASFMIGLTIGPFMQIAFTPIGYPGWKIAGNFHIDMYTSPALFASLCNLISLVFLYTVFKEYYAGIITEEQKVDPFFALPNPKVIPSSICIITQFTLMFIVTNSESVGSMYTIAMFEWTDAKAVLYNGFIGAGSSIISLFLYVALAYGLGNYISKGREKNFTIIGLIMILLYQLITYPWPFLPGKPGYKFENETSSSTEYIGCYSSKYRWCEWTHQVPLWLYAGAQAITAISFPLVTVANNTLYSKVLGSRRQGTMQGIQMMSGSIARCVGPFLVTWVFNDYGPGVTWLMQIGVLAIATTLWIVFYRQIVPLDMDPKLKPGEHYKYEKGVKYRF</sequence>
<dbReference type="CDD" id="cd17326">
    <property type="entry name" value="MFS_MFSD8"/>
    <property type="match status" value="1"/>
</dbReference>
<evidence type="ECO:0000313" key="8">
    <source>
        <dbReference type="WBParaSite" id="ACRNAN_scaffold27.g27300.t1"/>
    </source>
</evidence>
<feature type="transmembrane region" description="Helical" evidence="5">
    <location>
        <begin position="283"/>
        <end position="305"/>
    </location>
</feature>
<feature type="transmembrane region" description="Helical" evidence="5">
    <location>
        <begin position="461"/>
        <end position="480"/>
    </location>
</feature>
<feature type="transmembrane region" description="Helical" evidence="5">
    <location>
        <begin position="366"/>
        <end position="391"/>
    </location>
</feature>
<feature type="domain" description="Major facilitator superfamily (MFS) profile" evidence="6">
    <location>
        <begin position="106"/>
        <end position="552"/>
    </location>
</feature>
<dbReference type="SUPFAM" id="SSF103473">
    <property type="entry name" value="MFS general substrate transporter"/>
    <property type="match status" value="1"/>
</dbReference>
<evidence type="ECO:0000256" key="2">
    <source>
        <dbReference type="ARBA" id="ARBA00022692"/>
    </source>
</evidence>
<dbReference type="GO" id="GO:0005765">
    <property type="term" value="C:lysosomal membrane"/>
    <property type="evidence" value="ECO:0007669"/>
    <property type="project" value="TreeGrafter"/>
</dbReference>
<comment type="subcellular location">
    <subcellularLocation>
        <location evidence="1">Membrane</location>
        <topology evidence="1">Multi-pass membrane protein</topology>
    </subcellularLocation>
</comment>
<feature type="transmembrane region" description="Helical" evidence="5">
    <location>
        <begin position="238"/>
        <end position="263"/>
    </location>
</feature>
<feature type="transmembrane region" description="Helical" evidence="5">
    <location>
        <begin position="107"/>
        <end position="129"/>
    </location>
</feature>
<proteinExistence type="predicted"/>
<feature type="transmembrane region" description="Helical" evidence="5">
    <location>
        <begin position="203"/>
        <end position="226"/>
    </location>
</feature>
<dbReference type="PANTHER" id="PTHR23510">
    <property type="entry name" value="INNER MEMBRANE TRANSPORT PROTEIN YAJR"/>
    <property type="match status" value="1"/>
</dbReference>
<dbReference type="AlphaFoldDB" id="A0A914DJH1"/>
<dbReference type="PANTHER" id="PTHR23510:SF22">
    <property type="entry name" value="MAJOR FACILITATOR SUPERFAMILY (MFS) PROFILE DOMAIN-CONTAINING PROTEIN"/>
    <property type="match status" value="1"/>
</dbReference>
<dbReference type="PROSITE" id="PS50850">
    <property type="entry name" value="MFS"/>
    <property type="match status" value="1"/>
</dbReference>
<feature type="transmembrane region" description="Helical" evidence="5">
    <location>
        <begin position="141"/>
        <end position="164"/>
    </location>
</feature>
<feature type="transmembrane region" description="Helical" evidence="5">
    <location>
        <begin position="527"/>
        <end position="547"/>
    </location>
</feature>
<dbReference type="InterPro" id="IPR036259">
    <property type="entry name" value="MFS_trans_sf"/>
</dbReference>
<keyword evidence="4 5" id="KW-0472">Membrane</keyword>
<protein>
    <submittedName>
        <fullName evidence="8">Major facilitator superfamily (MFS) profile domain-containing protein</fullName>
    </submittedName>
</protein>
<evidence type="ECO:0000256" key="5">
    <source>
        <dbReference type="SAM" id="Phobius"/>
    </source>
</evidence>